<dbReference type="InterPro" id="IPR025618">
    <property type="entry name" value="YtpI"/>
</dbReference>
<dbReference type="STRING" id="1027249.SAMN05216179_1670"/>
<reference evidence="2 3" key="1">
    <citation type="submission" date="2016-11" db="EMBL/GenBank/DDBJ databases">
        <authorList>
            <person name="Jaros S."/>
            <person name="Januszkiewicz K."/>
            <person name="Wedrychowicz H."/>
        </authorList>
    </citation>
    <scope>NUCLEOTIDE SEQUENCE [LARGE SCALE GENOMIC DNA]</scope>
    <source>
        <strain evidence="2 3">CGMCC 1.10681</strain>
    </source>
</reference>
<sequence>MIIFPIVIVLSFIIYLYYKVMITRDHDPLTQEIKNAKARIALGTFISFFGINQYLFYETQLALFIALLFLLIGIIQGYGGLKRFKHYKQEFNKRAQTNI</sequence>
<evidence type="ECO:0000256" key="1">
    <source>
        <dbReference type="SAM" id="Phobius"/>
    </source>
</evidence>
<evidence type="ECO:0000313" key="2">
    <source>
        <dbReference type="EMBL" id="SHN05832.1"/>
    </source>
</evidence>
<dbReference type="EMBL" id="FRCZ01000003">
    <property type="protein sequence ID" value="SHN05832.1"/>
    <property type="molecule type" value="Genomic_DNA"/>
</dbReference>
<keyword evidence="1" id="KW-0812">Transmembrane</keyword>
<feature type="transmembrane region" description="Helical" evidence="1">
    <location>
        <begin position="61"/>
        <end position="81"/>
    </location>
</feature>
<keyword evidence="1" id="KW-1133">Transmembrane helix</keyword>
<dbReference type="Pfam" id="PF14007">
    <property type="entry name" value="YtpI"/>
    <property type="match status" value="1"/>
</dbReference>
<dbReference type="Proteomes" id="UP000184184">
    <property type="component" value="Unassembled WGS sequence"/>
</dbReference>
<evidence type="ECO:0000313" key="3">
    <source>
        <dbReference type="Proteomes" id="UP000184184"/>
    </source>
</evidence>
<name>A0A1M7NPF1_9BACI</name>
<accession>A0A1M7NPF1</accession>
<dbReference type="AlphaFoldDB" id="A0A1M7NPF1"/>
<gene>
    <name evidence="2" type="ORF">SAMN05216179_1670</name>
</gene>
<protein>
    <submittedName>
        <fullName evidence="2">YtpI-like protein</fullName>
    </submittedName>
</protein>
<organism evidence="2 3">
    <name type="scientific">Gracilibacillus kekensis</name>
    <dbReference type="NCBI Taxonomy" id="1027249"/>
    <lineage>
        <taxon>Bacteria</taxon>
        <taxon>Bacillati</taxon>
        <taxon>Bacillota</taxon>
        <taxon>Bacilli</taxon>
        <taxon>Bacillales</taxon>
        <taxon>Bacillaceae</taxon>
        <taxon>Gracilibacillus</taxon>
    </lineage>
</organism>
<feature type="transmembrane region" description="Helical" evidence="1">
    <location>
        <begin position="6"/>
        <end position="24"/>
    </location>
</feature>
<dbReference type="OrthoDB" id="2453019at2"/>
<feature type="transmembrane region" description="Helical" evidence="1">
    <location>
        <begin position="36"/>
        <end position="55"/>
    </location>
</feature>
<keyword evidence="1" id="KW-0472">Membrane</keyword>
<dbReference type="RefSeq" id="WP_073201402.1">
    <property type="nucleotide sequence ID" value="NZ_FRCZ01000003.1"/>
</dbReference>
<keyword evidence="3" id="KW-1185">Reference proteome</keyword>
<proteinExistence type="predicted"/>